<dbReference type="InterPro" id="IPR036690">
    <property type="entry name" value="Fdx_antiC-bd_sf"/>
</dbReference>
<dbReference type="PANTHER" id="PTHR10947:SF0">
    <property type="entry name" value="PHENYLALANINE--TRNA LIGASE BETA SUBUNIT"/>
    <property type="match status" value="1"/>
</dbReference>
<feature type="binding site" evidence="15">
    <location>
        <position position="467"/>
    </location>
    <ligand>
        <name>Mg(2+)</name>
        <dbReference type="ChEBI" id="CHEBI:18420"/>
        <note>shared with alpha subunit</note>
    </ligand>
</feature>
<keyword evidence="7 15" id="KW-0479">Metal-binding</keyword>
<dbReference type="HAMAP" id="MF_00283">
    <property type="entry name" value="Phe_tRNA_synth_beta1"/>
    <property type="match status" value="1"/>
</dbReference>
<dbReference type="SMART" id="SM00874">
    <property type="entry name" value="B5"/>
    <property type="match status" value="1"/>
</dbReference>
<evidence type="ECO:0000259" key="19">
    <source>
        <dbReference type="PROSITE" id="PS51483"/>
    </source>
</evidence>
<dbReference type="AlphaFoldDB" id="A0A3S2UYM0"/>
<dbReference type="GO" id="GO:0005524">
    <property type="term" value="F:ATP binding"/>
    <property type="evidence" value="ECO:0007669"/>
    <property type="project" value="UniProtKB-UniRule"/>
</dbReference>
<feature type="binding site" evidence="15">
    <location>
        <position position="463"/>
    </location>
    <ligand>
        <name>Mg(2+)</name>
        <dbReference type="ChEBI" id="CHEBI:18420"/>
        <note>shared with alpha subunit</note>
    </ligand>
</feature>
<dbReference type="PROSITE" id="PS51447">
    <property type="entry name" value="FDX_ACB"/>
    <property type="match status" value="1"/>
</dbReference>
<dbReference type="InterPro" id="IPR002547">
    <property type="entry name" value="tRNA-bd_dom"/>
</dbReference>
<keyword evidence="4 15" id="KW-0963">Cytoplasm</keyword>
<evidence type="ECO:0000256" key="3">
    <source>
        <dbReference type="ARBA" id="ARBA00011209"/>
    </source>
</evidence>
<evidence type="ECO:0000256" key="9">
    <source>
        <dbReference type="ARBA" id="ARBA00022840"/>
    </source>
</evidence>
<evidence type="ECO:0000256" key="2">
    <source>
        <dbReference type="ARBA" id="ARBA00008653"/>
    </source>
</evidence>
<evidence type="ECO:0000256" key="13">
    <source>
        <dbReference type="ARBA" id="ARBA00023146"/>
    </source>
</evidence>
<evidence type="ECO:0000256" key="10">
    <source>
        <dbReference type="ARBA" id="ARBA00022842"/>
    </source>
</evidence>
<feature type="domain" description="FDX-ACB" evidence="18">
    <location>
        <begin position="706"/>
        <end position="803"/>
    </location>
</feature>
<name>A0A3S2UYM0_9BURK</name>
<evidence type="ECO:0000256" key="15">
    <source>
        <dbReference type="HAMAP-Rule" id="MF_00283"/>
    </source>
</evidence>
<evidence type="ECO:0000259" key="17">
    <source>
        <dbReference type="PROSITE" id="PS50886"/>
    </source>
</evidence>
<keyword evidence="8 15" id="KW-0547">Nucleotide-binding</keyword>
<dbReference type="SUPFAM" id="SSF56037">
    <property type="entry name" value="PheT/TilS domain"/>
    <property type="match status" value="1"/>
</dbReference>
<feature type="binding site" evidence="15">
    <location>
        <position position="466"/>
    </location>
    <ligand>
        <name>Mg(2+)</name>
        <dbReference type="ChEBI" id="CHEBI:18420"/>
        <note>shared with alpha subunit</note>
    </ligand>
</feature>
<proteinExistence type="inferred from homology"/>
<feature type="binding site" evidence="15">
    <location>
        <position position="457"/>
    </location>
    <ligand>
        <name>Mg(2+)</name>
        <dbReference type="ChEBI" id="CHEBI:18420"/>
        <note>shared with alpha subunit</note>
    </ligand>
</feature>
<dbReference type="InterPro" id="IPR005146">
    <property type="entry name" value="B3/B4_tRNA-bd"/>
</dbReference>
<dbReference type="SUPFAM" id="SSF50249">
    <property type="entry name" value="Nucleic acid-binding proteins"/>
    <property type="match status" value="1"/>
</dbReference>
<dbReference type="InterPro" id="IPR020825">
    <property type="entry name" value="Phe-tRNA_synthase-like_B3/B4"/>
</dbReference>
<comment type="subcellular location">
    <subcellularLocation>
        <location evidence="1 15">Cytoplasm</location>
    </subcellularLocation>
</comment>
<evidence type="ECO:0000313" key="20">
    <source>
        <dbReference type="EMBL" id="RVT88353.1"/>
    </source>
</evidence>
<dbReference type="PROSITE" id="PS50886">
    <property type="entry name" value="TRBD"/>
    <property type="match status" value="1"/>
</dbReference>
<gene>
    <name evidence="15" type="primary">pheT</name>
    <name evidence="20" type="ORF">EOD73_05045</name>
</gene>
<comment type="similarity">
    <text evidence="2 15">Belongs to the phenylalanyl-tRNA synthetase beta subunit family. Type 1 subfamily.</text>
</comment>
<dbReference type="OrthoDB" id="9805455at2"/>
<comment type="subunit">
    <text evidence="3 15">Tetramer of two alpha and two beta subunits.</text>
</comment>
<sequence>MQFPESWLRSFCNPALSSEQLADLLTLSGFEVEERQPVAPPFSGVVVAEIVEAAQHPDADRLRVCKVNAGGAELLQIVCGAPNARVGIKVPLATVGAELPPGEDGKAFKIKVGKLRGVESFGMLCSARELGLSTDHGGLLELAADATNGQNIREHLALDDQLFTLKLTPNLGHALSVMGVAREVSALTGAPLTLPAMSPVAPAIADQLPVKVDAPELCGRFAGRIVRGVNPKAATPAWMVERLARCGQRSVSALVDISNYVMFELGRPSHMFDLDKVHGGLQVRWGRAGETLKLLNGNTVTLDEKVGVIADAQQVESLAGIMGGDSTAVGDDTRNVYIEAAFWWPEAIQGRARRYNFSTDAAHRFERGVDPASIAEHIERITALVLEICGGQAGPLDDQTLRLPEAKPVTLRVARAAKILGIPVTQAECVQVMQRLGFAFTEGEGTLTVTPPSWRHDIQIEEDLIEEVIRVLGLHRLDDAAPLGPVVPRVLPERVRPLSLLRRQLVDLDYQETINFSFVEERWERELAGNTDPVRVLNPIAAPLSVMRSSLLGSLIAVLRHNLAHRAPRVRLFETGRVFLRDASATDGALEVAGLRQPRRVAGLAYGPLDGLQWGGKDRQVDFFDVKGDVEALLAPRRATFVAAEHPALHPGRSARVELDGQPIGWVGELHPRWRQGYELPQAPVLFELDLDALLQRPVPAAKTLPRHPAALRDLAVVVGEGVTHDALMAAVAAANDPIVQSARLFDVFKPAQPTADLAAGERSLALRIELQDESATLTDERIEQAMAAVTASLQTRVGARRRG</sequence>
<feature type="domain" description="B5" evidence="19">
    <location>
        <begin position="404"/>
        <end position="479"/>
    </location>
</feature>
<dbReference type="Pfam" id="PF03483">
    <property type="entry name" value="B3_4"/>
    <property type="match status" value="1"/>
</dbReference>
<dbReference type="FunFam" id="2.40.50.140:FF:000045">
    <property type="entry name" value="Phenylalanine--tRNA ligase beta subunit"/>
    <property type="match status" value="1"/>
</dbReference>
<dbReference type="Gene3D" id="3.50.40.10">
    <property type="entry name" value="Phenylalanyl-trna Synthetase, Chain B, domain 3"/>
    <property type="match status" value="1"/>
</dbReference>
<dbReference type="Pfam" id="PF03147">
    <property type="entry name" value="FDX-ACB"/>
    <property type="match status" value="1"/>
</dbReference>
<keyword evidence="6 15" id="KW-0436">Ligase</keyword>
<dbReference type="InterPro" id="IPR009061">
    <property type="entry name" value="DNA-bd_dom_put_sf"/>
</dbReference>
<dbReference type="GO" id="GO:0004826">
    <property type="term" value="F:phenylalanine-tRNA ligase activity"/>
    <property type="evidence" value="ECO:0007669"/>
    <property type="project" value="UniProtKB-UniRule"/>
</dbReference>
<dbReference type="Pfam" id="PF03484">
    <property type="entry name" value="B5"/>
    <property type="match status" value="1"/>
</dbReference>
<organism evidence="20 21">
    <name type="scientific">Inhella crocodyli</name>
    <dbReference type="NCBI Taxonomy" id="2499851"/>
    <lineage>
        <taxon>Bacteria</taxon>
        <taxon>Pseudomonadati</taxon>
        <taxon>Pseudomonadota</taxon>
        <taxon>Betaproteobacteria</taxon>
        <taxon>Burkholderiales</taxon>
        <taxon>Sphaerotilaceae</taxon>
        <taxon>Inhella</taxon>
    </lineage>
</organism>
<evidence type="ECO:0000256" key="12">
    <source>
        <dbReference type="ARBA" id="ARBA00022917"/>
    </source>
</evidence>
<accession>A0A3S2UYM0</accession>
<evidence type="ECO:0000256" key="16">
    <source>
        <dbReference type="PROSITE-ProRule" id="PRU00209"/>
    </source>
</evidence>
<dbReference type="CDD" id="cd00769">
    <property type="entry name" value="PheRS_beta_core"/>
    <property type="match status" value="1"/>
</dbReference>
<protein>
    <recommendedName>
        <fullName evidence="15">Phenylalanine--tRNA ligase beta subunit</fullName>
        <ecNumber evidence="15">6.1.1.20</ecNumber>
    </recommendedName>
    <alternativeName>
        <fullName evidence="15">Phenylalanyl-tRNA synthetase beta subunit</fullName>
        <shortName evidence="15">PheRS</shortName>
    </alternativeName>
</protein>
<dbReference type="Gene3D" id="3.30.70.380">
    <property type="entry name" value="Ferrodoxin-fold anticodon-binding domain"/>
    <property type="match status" value="1"/>
</dbReference>
<dbReference type="PANTHER" id="PTHR10947">
    <property type="entry name" value="PHENYLALANYL-TRNA SYNTHETASE BETA CHAIN AND LEUCINE-RICH REPEAT-CONTAINING PROTEIN 47"/>
    <property type="match status" value="1"/>
</dbReference>
<dbReference type="SUPFAM" id="SSF54991">
    <property type="entry name" value="Anticodon-binding domain of PheRS"/>
    <property type="match status" value="1"/>
</dbReference>
<dbReference type="GO" id="GO:0000287">
    <property type="term" value="F:magnesium ion binding"/>
    <property type="evidence" value="ECO:0007669"/>
    <property type="project" value="UniProtKB-UniRule"/>
</dbReference>
<dbReference type="CDD" id="cd02796">
    <property type="entry name" value="tRNA_bind_bactPheRS"/>
    <property type="match status" value="1"/>
</dbReference>
<dbReference type="InterPro" id="IPR005121">
    <property type="entry name" value="Fdx_antiC-bd"/>
</dbReference>
<dbReference type="GO" id="GO:0006432">
    <property type="term" value="P:phenylalanyl-tRNA aminoacylation"/>
    <property type="evidence" value="ECO:0007669"/>
    <property type="project" value="UniProtKB-UniRule"/>
</dbReference>
<dbReference type="GO" id="GO:0009328">
    <property type="term" value="C:phenylalanine-tRNA ligase complex"/>
    <property type="evidence" value="ECO:0007669"/>
    <property type="project" value="TreeGrafter"/>
</dbReference>
<evidence type="ECO:0000259" key="18">
    <source>
        <dbReference type="PROSITE" id="PS51447"/>
    </source>
</evidence>
<evidence type="ECO:0000256" key="6">
    <source>
        <dbReference type="ARBA" id="ARBA00022598"/>
    </source>
</evidence>
<dbReference type="PROSITE" id="PS51483">
    <property type="entry name" value="B5"/>
    <property type="match status" value="1"/>
</dbReference>
<dbReference type="InterPro" id="IPR033714">
    <property type="entry name" value="tRNA_bind_bactPheRS"/>
</dbReference>
<dbReference type="NCBIfam" id="NF045760">
    <property type="entry name" value="YtpR"/>
    <property type="match status" value="1"/>
</dbReference>
<keyword evidence="5 16" id="KW-0820">tRNA-binding</keyword>
<keyword evidence="13 15" id="KW-0030">Aminoacyl-tRNA synthetase</keyword>
<keyword evidence="11 16" id="KW-0694">RNA-binding</keyword>
<dbReference type="EMBL" id="SACM01000001">
    <property type="protein sequence ID" value="RVT88353.1"/>
    <property type="molecule type" value="Genomic_DNA"/>
</dbReference>
<comment type="catalytic activity">
    <reaction evidence="14 15">
        <text>tRNA(Phe) + L-phenylalanine + ATP = L-phenylalanyl-tRNA(Phe) + AMP + diphosphate + H(+)</text>
        <dbReference type="Rhea" id="RHEA:19413"/>
        <dbReference type="Rhea" id="RHEA-COMP:9668"/>
        <dbReference type="Rhea" id="RHEA-COMP:9699"/>
        <dbReference type="ChEBI" id="CHEBI:15378"/>
        <dbReference type="ChEBI" id="CHEBI:30616"/>
        <dbReference type="ChEBI" id="CHEBI:33019"/>
        <dbReference type="ChEBI" id="CHEBI:58095"/>
        <dbReference type="ChEBI" id="CHEBI:78442"/>
        <dbReference type="ChEBI" id="CHEBI:78531"/>
        <dbReference type="ChEBI" id="CHEBI:456215"/>
        <dbReference type="EC" id="6.1.1.20"/>
    </reaction>
</comment>
<dbReference type="Gene3D" id="3.30.930.10">
    <property type="entry name" value="Bira Bifunctional Protein, Domain 2"/>
    <property type="match status" value="1"/>
</dbReference>
<reference evidence="20 21" key="1">
    <citation type="submission" date="2019-01" db="EMBL/GenBank/DDBJ databases">
        <authorList>
            <person name="Chen W.-M."/>
        </authorList>
    </citation>
    <scope>NUCLEOTIDE SEQUENCE [LARGE SCALE GENOMIC DNA]</scope>
    <source>
        <strain evidence="20 21">CCP-18</strain>
    </source>
</reference>
<dbReference type="Pfam" id="PF01588">
    <property type="entry name" value="tRNA_bind"/>
    <property type="match status" value="1"/>
</dbReference>
<dbReference type="Proteomes" id="UP000288587">
    <property type="component" value="Unassembled WGS sequence"/>
</dbReference>
<dbReference type="InterPro" id="IPR012340">
    <property type="entry name" value="NA-bd_OB-fold"/>
</dbReference>
<dbReference type="SUPFAM" id="SSF55681">
    <property type="entry name" value="Class II aaRS and biotin synthetases"/>
    <property type="match status" value="1"/>
</dbReference>
<dbReference type="SMART" id="SM00873">
    <property type="entry name" value="B3_4"/>
    <property type="match status" value="1"/>
</dbReference>
<dbReference type="Gene3D" id="3.30.56.10">
    <property type="match status" value="2"/>
</dbReference>
<dbReference type="SMART" id="SM00896">
    <property type="entry name" value="FDX-ACB"/>
    <property type="match status" value="1"/>
</dbReference>
<evidence type="ECO:0000256" key="7">
    <source>
        <dbReference type="ARBA" id="ARBA00022723"/>
    </source>
</evidence>
<dbReference type="GO" id="GO:0000049">
    <property type="term" value="F:tRNA binding"/>
    <property type="evidence" value="ECO:0007669"/>
    <property type="project" value="UniProtKB-UniRule"/>
</dbReference>
<dbReference type="RefSeq" id="WP_127681444.1">
    <property type="nucleotide sequence ID" value="NZ_SACM01000001.1"/>
</dbReference>
<evidence type="ECO:0000256" key="1">
    <source>
        <dbReference type="ARBA" id="ARBA00004496"/>
    </source>
</evidence>
<comment type="caution">
    <text evidence="20">The sequence shown here is derived from an EMBL/GenBank/DDBJ whole genome shotgun (WGS) entry which is preliminary data.</text>
</comment>
<dbReference type="InterPro" id="IPR005147">
    <property type="entry name" value="tRNA_synthase_B5-dom"/>
</dbReference>
<dbReference type="SUPFAM" id="SSF46955">
    <property type="entry name" value="Putative DNA-binding domain"/>
    <property type="match status" value="1"/>
</dbReference>
<keyword evidence="10 15" id="KW-0460">Magnesium</keyword>
<dbReference type="Pfam" id="PF17759">
    <property type="entry name" value="tRNA_synthFbeta"/>
    <property type="match status" value="1"/>
</dbReference>
<dbReference type="EC" id="6.1.1.20" evidence="15"/>
<comment type="cofactor">
    <cofactor evidence="15">
        <name>Mg(2+)</name>
        <dbReference type="ChEBI" id="CHEBI:18420"/>
    </cofactor>
    <text evidence="15">Binds 2 magnesium ions per tetramer.</text>
</comment>
<keyword evidence="12 15" id="KW-0648">Protein biosynthesis</keyword>
<evidence type="ECO:0000256" key="4">
    <source>
        <dbReference type="ARBA" id="ARBA00022490"/>
    </source>
</evidence>
<evidence type="ECO:0000256" key="14">
    <source>
        <dbReference type="ARBA" id="ARBA00049255"/>
    </source>
</evidence>
<evidence type="ECO:0000313" key="21">
    <source>
        <dbReference type="Proteomes" id="UP000288587"/>
    </source>
</evidence>
<evidence type="ECO:0000256" key="5">
    <source>
        <dbReference type="ARBA" id="ARBA00022555"/>
    </source>
</evidence>
<dbReference type="Gene3D" id="2.40.50.140">
    <property type="entry name" value="Nucleic acid-binding proteins"/>
    <property type="match status" value="1"/>
</dbReference>
<dbReference type="NCBIfam" id="TIGR00472">
    <property type="entry name" value="pheT_bact"/>
    <property type="match status" value="1"/>
</dbReference>
<dbReference type="InterPro" id="IPR045060">
    <property type="entry name" value="Phe-tRNA-ligase_IIc_bsu"/>
</dbReference>
<dbReference type="InterPro" id="IPR045864">
    <property type="entry name" value="aa-tRNA-synth_II/BPL/LPL"/>
</dbReference>
<keyword evidence="21" id="KW-1185">Reference proteome</keyword>
<evidence type="ECO:0000256" key="11">
    <source>
        <dbReference type="ARBA" id="ARBA00022884"/>
    </source>
</evidence>
<dbReference type="InterPro" id="IPR004532">
    <property type="entry name" value="Phe-tRNA-ligase_IIc_bsu_bact"/>
</dbReference>
<dbReference type="InterPro" id="IPR041616">
    <property type="entry name" value="PheRS_beta_core"/>
</dbReference>
<keyword evidence="9 15" id="KW-0067">ATP-binding</keyword>
<evidence type="ECO:0000256" key="8">
    <source>
        <dbReference type="ARBA" id="ARBA00022741"/>
    </source>
</evidence>
<feature type="domain" description="TRNA-binding" evidence="17">
    <location>
        <begin position="39"/>
        <end position="153"/>
    </location>
</feature>